<dbReference type="RefSeq" id="WP_011290212.1">
    <property type="nucleotide sequence ID" value="NC_007332.1"/>
</dbReference>
<dbReference type="EMBL" id="AE017244">
    <property type="protein sequence ID" value="AAZ53755.1"/>
    <property type="molecule type" value="Genomic_DNA"/>
</dbReference>
<dbReference type="InterPro" id="IPR036249">
    <property type="entry name" value="Thioredoxin-like_sf"/>
</dbReference>
<dbReference type="PANTHER" id="PTHR45663:SF11">
    <property type="entry name" value="GEO12009P1"/>
    <property type="match status" value="1"/>
</dbReference>
<dbReference type="AlphaFoldDB" id="Q4A7Y4"/>
<dbReference type="PANTHER" id="PTHR45663">
    <property type="entry name" value="GEO12009P1"/>
    <property type="match status" value="1"/>
</dbReference>
<evidence type="ECO:0000256" key="1">
    <source>
        <dbReference type="ARBA" id="ARBA00008987"/>
    </source>
</evidence>
<evidence type="ECO:0000313" key="4">
    <source>
        <dbReference type="EMBL" id="AAZ53755.1"/>
    </source>
</evidence>
<evidence type="ECO:0000313" key="5">
    <source>
        <dbReference type="Proteomes" id="UP000000553"/>
    </source>
</evidence>
<dbReference type="Proteomes" id="UP000000553">
    <property type="component" value="Chromosome"/>
</dbReference>
<evidence type="ECO:0000256" key="2">
    <source>
        <dbReference type="ARBA" id="ARBA00023284"/>
    </source>
</evidence>
<dbReference type="Pfam" id="PF00085">
    <property type="entry name" value="Thioredoxin"/>
    <property type="match status" value="1"/>
</dbReference>
<dbReference type="PROSITE" id="PS51352">
    <property type="entry name" value="THIOREDOXIN_2"/>
    <property type="match status" value="1"/>
</dbReference>
<proteinExistence type="inferred from homology"/>
<sequence length="110" mass="12650">MPIFDIHSTEDINNKILTSPNIVIVFHQPNCGACILYENTIDEVNKKFDNQNLVIIRMNVRENPNFARENLVQGTPTSLFYKNGKQVRRFEGYVTTEVLEGHLKNSKLIS</sequence>
<dbReference type="GO" id="GO:0005829">
    <property type="term" value="C:cytosol"/>
    <property type="evidence" value="ECO:0007669"/>
    <property type="project" value="TreeGrafter"/>
</dbReference>
<dbReference type="SUPFAM" id="SSF52833">
    <property type="entry name" value="Thioredoxin-like"/>
    <property type="match status" value="1"/>
</dbReference>
<dbReference type="CDD" id="cd02947">
    <property type="entry name" value="TRX_family"/>
    <property type="match status" value="1"/>
</dbReference>
<dbReference type="HOGENOM" id="CLU_090389_10_4_14"/>
<protein>
    <submittedName>
        <fullName evidence="4">Thioredoxin</fullName>
    </submittedName>
</protein>
<reference evidence="4 5" key="1">
    <citation type="journal article" date="2005" name="J. Bacteriol.">
        <title>Swine and poultry pathogens: the complete genome sequences of two strains of Mycoplasma hyopneumoniae and a strain of Mycoplasma synoviae.</title>
        <authorList>
            <person name="Vasconcelos A.T."/>
            <person name="Ferreira H.B."/>
            <person name="Bizarro C.V."/>
            <person name="Bonatto S.L."/>
            <person name="Carvalho M.O."/>
            <person name="Pinto P.M."/>
            <person name="Almeida D.F."/>
            <person name="Almeida L.G."/>
            <person name="Almeida R."/>
            <person name="Alves-Filho L."/>
            <person name="Assuncao E.N."/>
            <person name="Azevedo V.A."/>
            <person name="Bogo M.R."/>
            <person name="Brigido M.M."/>
            <person name="Brocchi M."/>
            <person name="Burity H.A."/>
            <person name="Camargo A.A."/>
            <person name="Camargo S.S."/>
            <person name="Carepo M.S."/>
            <person name="Carraro D.M."/>
            <person name="de Mattos Cascardo J.C."/>
            <person name="Castro L.A."/>
            <person name="Cavalcanti G."/>
            <person name="Chemale G."/>
            <person name="Collevatti R.G."/>
            <person name="Cunha C.W."/>
            <person name="Dallagiovanna B."/>
            <person name="Dambros B.P."/>
            <person name="Dellagostin O.A."/>
            <person name="Falcao C."/>
            <person name="Fantinatti-Garboggini F."/>
            <person name="Felipe M.S."/>
            <person name="Fiorentin L."/>
            <person name="Franco G.R."/>
            <person name="Freitas N.S."/>
            <person name="Frias D."/>
            <person name="Grangeiro T.B."/>
            <person name="Grisard E.C."/>
            <person name="Guimaraes C.T."/>
            <person name="Hungria M."/>
            <person name="Jardim S.N."/>
            <person name="Krieger M.A."/>
            <person name="Laurino J.P."/>
            <person name="Lima L.F."/>
            <person name="Lopes M.I."/>
            <person name="Loreto E.L."/>
            <person name="Madeira H.M."/>
            <person name="Manfio G.P."/>
            <person name="Maranhao A.Q."/>
            <person name="Martinkovics C.T."/>
            <person name="Medeiros S.R."/>
            <person name="Moreira M.A."/>
            <person name="Neiva M."/>
            <person name="Ramalho-Neto C.E."/>
            <person name="Nicolas M.F."/>
            <person name="Oliveira S.C."/>
            <person name="Paixao R.F."/>
            <person name="Pedrosa F.O."/>
            <person name="Pena S.D."/>
            <person name="Pereira M."/>
            <person name="Pereira-Ferrari L."/>
            <person name="Piffer I."/>
            <person name="Pinto L.S."/>
            <person name="Potrich D.P."/>
            <person name="Salim A.C."/>
            <person name="Santos F.R."/>
            <person name="Schmitt R."/>
            <person name="Schneider M.P."/>
            <person name="Schrank A."/>
            <person name="Schrank I.S."/>
            <person name="Schuck A.F."/>
            <person name="Seuanez H.N."/>
            <person name="Silva D.W."/>
            <person name="Silva R."/>
            <person name="Silva S.C."/>
            <person name="Soares C.M."/>
            <person name="Souza K.R."/>
            <person name="Souza R.C."/>
            <person name="Staats C.C."/>
            <person name="Steffens M.B."/>
            <person name="Teixeira S.M."/>
            <person name="Urmenyi T.P."/>
            <person name="Vainstein M.H."/>
            <person name="Zuccherato L.W."/>
            <person name="Simpson A.J."/>
            <person name="Zaha A."/>
        </authorList>
    </citation>
    <scope>NUCLEOTIDE SEQUENCE [LARGE SCALE GENOMIC DNA]</scope>
    <source>
        <strain evidence="4 5">7448</strain>
    </source>
</reference>
<dbReference type="InterPro" id="IPR013766">
    <property type="entry name" value="Thioredoxin_domain"/>
</dbReference>
<name>Q4A7Y4_MESH7</name>
<organism evidence="4 5">
    <name type="scientific">Mesomycoplasma hyopneumoniae (strain 7448)</name>
    <name type="common">Mycoplasma hyopneumoniae</name>
    <dbReference type="NCBI Taxonomy" id="262722"/>
    <lineage>
        <taxon>Bacteria</taxon>
        <taxon>Bacillati</taxon>
        <taxon>Mycoplasmatota</taxon>
        <taxon>Mycoplasmoidales</taxon>
        <taxon>Metamycoplasmataceae</taxon>
        <taxon>Mesomycoplasma</taxon>
    </lineage>
</organism>
<comment type="similarity">
    <text evidence="1">Belongs to the thioredoxin family.</text>
</comment>
<dbReference type="GO" id="GO:0015035">
    <property type="term" value="F:protein-disulfide reductase activity"/>
    <property type="evidence" value="ECO:0007669"/>
    <property type="project" value="TreeGrafter"/>
</dbReference>
<gene>
    <name evidence="4" type="ordered locus">MHP7448_0384</name>
</gene>
<dbReference type="Gene3D" id="3.40.30.10">
    <property type="entry name" value="Glutaredoxin"/>
    <property type="match status" value="1"/>
</dbReference>
<dbReference type="KEGG" id="mhp:MHP7448_0384"/>
<accession>Q4A7Y4</accession>
<keyword evidence="2" id="KW-0676">Redox-active center</keyword>
<feature type="domain" description="Thioredoxin" evidence="3">
    <location>
        <begin position="1"/>
        <end position="108"/>
    </location>
</feature>
<evidence type="ECO:0000259" key="3">
    <source>
        <dbReference type="PROSITE" id="PS51352"/>
    </source>
</evidence>
<dbReference type="GO" id="GO:0045454">
    <property type="term" value="P:cell redox homeostasis"/>
    <property type="evidence" value="ECO:0007669"/>
    <property type="project" value="TreeGrafter"/>
</dbReference>